<organism evidence="1 2">
    <name type="scientific">Parnassius apollo</name>
    <name type="common">Apollo butterfly</name>
    <name type="synonym">Papilio apollo</name>
    <dbReference type="NCBI Taxonomy" id="110799"/>
    <lineage>
        <taxon>Eukaryota</taxon>
        <taxon>Metazoa</taxon>
        <taxon>Ecdysozoa</taxon>
        <taxon>Arthropoda</taxon>
        <taxon>Hexapoda</taxon>
        <taxon>Insecta</taxon>
        <taxon>Pterygota</taxon>
        <taxon>Neoptera</taxon>
        <taxon>Endopterygota</taxon>
        <taxon>Lepidoptera</taxon>
        <taxon>Glossata</taxon>
        <taxon>Ditrysia</taxon>
        <taxon>Papilionoidea</taxon>
        <taxon>Papilionidae</taxon>
        <taxon>Parnassiinae</taxon>
        <taxon>Parnassini</taxon>
        <taxon>Parnassius</taxon>
        <taxon>Parnassius</taxon>
    </lineage>
</organism>
<reference evidence="1" key="1">
    <citation type="submission" date="2021-04" db="EMBL/GenBank/DDBJ databases">
        <authorList>
            <person name="Tunstrom K."/>
        </authorList>
    </citation>
    <scope>NUCLEOTIDE SEQUENCE</scope>
</reference>
<evidence type="ECO:0000313" key="2">
    <source>
        <dbReference type="Proteomes" id="UP000691718"/>
    </source>
</evidence>
<proteinExistence type="predicted"/>
<sequence length="171" mass="19499">MILTYNKAKKGIDIADHLSSYNTPVRKTLIWYKKVATDLLAIAVINSMIIYNELHPEKKERYTVLAANEAIVKRLLQIEPAQQQTREAQLQTSTSRFPVRQRQYENLSSSSSTLVESNRISHFLENIGKVRGISVRRRTVFNVILKFLYINKAFLLINASEGAVNAPPPNK</sequence>
<dbReference type="OrthoDB" id="5876240at2759"/>
<keyword evidence="2" id="KW-1185">Reference proteome</keyword>
<dbReference type="AlphaFoldDB" id="A0A8S3Y5T8"/>
<comment type="caution">
    <text evidence="1">The sequence shown here is derived from an EMBL/GenBank/DDBJ whole genome shotgun (WGS) entry which is preliminary data.</text>
</comment>
<protein>
    <submittedName>
        <fullName evidence="1">(apollo) hypothetical protein</fullName>
    </submittedName>
</protein>
<evidence type="ECO:0000313" key="1">
    <source>
        <dbReference type="EMBL" id="CAG5051369.1"/>
    </source>
</evidence>
<gene>
    <name evidence="1" type="ORF">PAPOLLO_LOCUS25040</name>
</gene>
<name>A0A8S3Y5T8_PARAO</name>
<dbReference type="Proteomes" id="UP000691718">
    <property type="component" value="Unassembled WGS sequence"/>
</dbReference>
<accession>A0A8S3Y5T8</accession>
<dbReference type="EMBL" id="CAJQZP010001492">
    <property type="protein sequence ID" value="CAG5051369.1"/>
    <property type="molecule type" value="Genomic_DNA"/>
</dbReference>